<dbReference type="AlphaFoldDB" id="A0A0A1W5V6"/>
<dbReference type="OrthoDB" id="2623511at2"/>
<protein>
    <submittedName>
        <fullName evidence="1">Uncharacterized protein</fullName>
    </submittedName>
</protein>
<sequence length="95" mass="10496">MHYIERTFDGERVVLDHNTFERCLFRNCTLVNEGGPFEFRGGMRVDGNVTFDIAGGEATLGLLDFFGKAFGYVDILGTKYVRLDGQGNQGAPIGN</sequence>
<name>A0A0A1W5V6_9SPHN</name>
<gene>
    <name evidence="1" type="ORF">SP5_034_01100</name>
</gene>
<keyword evidence="2" id="KW-1185">Reference proteome</keyword>
<organism evidence="1 2">
    <name type="scientific">Sphingomonas parapaucimobilis NBRC 15100</name>
    <dbReference type="NCBI Taxonomy" id="1219049"/>
    <lineage>
        <taxon>Bacteria</taxon>
        <taxon>Pseudomonadati</taxon>
        <taxon>Pseudomonadota</taxon>
        <taxon>Alphaproteobacteria</taxon>
        <taxon>Sphingomonadales</taxon>
        <taxon>Sphingomonadaceae</taxon>
        <taxon>Sphingomonas</taxon>
    </lineage>
</organism>
<comment type="caution">
    <text evidence="1">The sequence shown here is derived from an EMBL/GenBank/DDBJ whole genome shotgun (WGS) entry which is preliminary data.</text>
</comment>
<proteinExistence type="predicted"/>
<dbReference type="Proteomes" id="UP000032305">
    <property type="component" value="Unassembled WGS sequence"/>
</dbReference>
<accession>A0A0A1W5V6</accession>
<dbReference type="EMBL" id="BBPI01000034">
    <property type="protein sequence ID" value="GAM00536.1"/>
    <property type="molecule type" value="Genomic_DNA"/>
</dbReference>
<evidence type="ECO:0000313" key="2">
    <source>
        <dbReference type="Proteomes" id="UP000032305"/>
    </source>
</evidence>
<evidence type="ECO:0000313" key="1">
    <source>
        <dbReference type="EMBL" id="GAM00536.1"/>
    </source>
</evidence>
<dbReference type="RefSeq" id="WP_042485568.1">
    <property type="nucleotide sequence ID" value="NZ_BBPI01000034.1"/>
</dbReference>
<reference evidence="1 2" key="1">
    <citation type="submission" date="2014-11" db="EMBL/GenBank/DDBJ databases">
        <title>Whole genome shotgun sequence of Sphingomonas parapaucimobilis NBRC 15100.</title>
        <authorList>
            <person name="Katano-Makiyama Y."/>
            <person name="Hosoyama A."/>
            <person name="Hashimoto M."/>
            <person name="Hosoyama Y."/>
            <person name="Noguchi M."/>
            <person name="Numata M."/>
            <person name="Tsuchikane K."/>
            <person name="Hirakata S."/>
            <person name="Uohara A."/>
            <person name="Shimodaira J."/>
            <person name="Ohji S."/>
            <person name="Ichikawa N."/>
            <person name="Kimura A."/>
            <person name="Yamazoe A."/>
            <person name="Fujita N."/>
        </authorList>
    </citation>
    <scope>NUCLEOTIDE SEQUENCE [LARGE SCALE GENOMIC DNA]</scope>
    <source>
        <strain evidence="1 2">NBRC 15100</strain>
    </source>
</reference>